<dbReference type="Proteomes" id="UP000567179">
    <property type="component" value="Unassembled WGS sequence"/>
</dbReference>
<protein>
    <recommendedName>
        <fullName evidence="3">ZZ-type domain-containing protein</fullName>
    </recommendedName>
</protein>
<evidence type="ECO:0008006" key="3">
    <source>
        <dbReference type="Google" id="ProtNLM"/>
    </source>
</evidence>
<evidence type="ECO:0000313" key="2">
    <source>
        <dbReference type="Proteomes" id="UP000567179"/>
    </source>
</evidence>
<accession>A0A8H5BGP5</accession>
<evidence type="ECO:0000313" key="1">
    <source>
        <dbReference type="EMBL" id="KAF5322806.1"/>
    </source>
</evidence>
<comment type="caution">
    <text evidence="1">The sequence shown here is derived from an EMBL/GenBank/DDBJ whole genome shotgun (WGS) entry which is preliminary data.</text>
</comment>
<name>A0A8H5BGP5_9AGAR</name>
<gene>
    <name evidence="1" type="ORF">D9619_000372</name>
</gene>
<organism evidence="1 2">
    <name type="scientific">Psilocybe cf. subviscida</name>
    <dbReference type="NCBI Taxonomy" id="2480587"/>
    <lineage>
        <taxon>Eukaryota</taxon>
        <taxon>Fungi</taxon>
        <taxon>Dikarya</taxon>
        <taxon>Basidiomycota</taxon>
        <taxon>Agaricomycotina</taxon>
        <taxon>Agaricomycetes</taxon>
        <taxon>Agaricomycetidae</taxon>
        <taxon>Agaricales</taxon>
        <taxon>Agaricineae</taxon>
        <taxon>Strophariaceae</taxon>
        <taxon>Psilocybe</taxon>
    </lineage>
</organism>
<dbReference type="EMBL" id="JAACJJ010000028">
    <property type="protein sequence ID" value="KAF5322806.1"/>
    <property type="molecule type" value="Genomic_DNA"/>
</dbReference>
<sequence length="1068" mass="121772">MRQTTSRSVIRMDIQFHMQQCAKWDKTHAHLKNAPVSEGKSYIKHAVNLLAILEPMAEVHPVAKAVVGCFKQVVLFEQDRQENDARVASVVLAQTDMMRVLLDIDKLHQTEQDVGGDEGNDLENRVLQSMANLPALFRDIMERITESHNSIDTYYKEHRLVKLYRAQEWKDRMLAYIADFDGYRVRLHQTLSMQVASGVNDLLTKMDTLLSRLFVPREPWEIQTAHRLDAVRATDASHQWFKDPQTLQALVLATGDNEISFSSSSDATQDAMMPMMHTRMDLQLDRLKEDLQLSLDVLCDKNRDVFNLQLQLHTERLEQAIMISARMVIRTLEGPHDRLENEDLRNLWKEMNWFFCVETKIFSIAIFEYYLDLYSAPFTPHDASTGTGSTSTAADSAPAPSSYSYMPRSNAVGQFKSGSLNHPDAWTLDYLLLFDLKIVPLIDTDGSRFIRISEANAFTANIPVGWTVPQWCAYLIEGQFHENTLYRKRIVPLRGLAHEMNAAVHWRNQYASMSLGLCIDSFLHYLVLEPRPQHEQQDDAPRVPVAPELHDLVKKKMLDQDARLRTKLGLIKWTIRDESTIQVLFGNQPLEEWILPFCCVLMELIVDMHHAGTSVIMDFKEWLISGYVPFALLEEIVKRHVKNLKTTFKVEAGSGMWSMIEQTYHDNYDDSATDIEIKLAPITRTDVTDYYSDWSFRDEFPIPELTGSLLSRQYNTWDEYLQDKEPSEIPVSTPITWNPIDAEMNSMPSAIKMRELVEEWPISGHLEERDVFIVPSALAIRHWWISIRAEFLLEALREEISQQTLSRVQTDHADDLIAHLPDEWKSDLVCGVCATPLVCGSETIYHCVEISCFDFSLCSKCLQVREFPNDGSHFWWHTLLPIDMRIVKGVKSAIDMPQDPRGEIPPPIESDPKIVKEEVSKEVDASHTFKDDVEQRFADIVHSLTTLESNIVSLRTVIREPPSASILFGDGGTPGVMIVGDALDKEMDGFPTTQIINQDGASQLEDAEKVVSERAYVSEAVMGIQLSSLESRMDAKMSSLEDKISGLESKMDDLIKSLSTILSSISKK</sequence>
<keyword evidence="2" id="KW-1185">Reference proteome</keyword>
<dbReference type="OrthoDB" id="3222020at2759"/>
<dbReference type="AlphaFoldDB" id="A0A8H5BGP5"/>
<reference evidence="1 2" key="1">
    <citation type="journal article" date="2020" name="ISME J.">
        <title>Uncovering the hidden diversity of litter-decomposition mechanisms in mushroom-forming fungi.</title>
        <authorList>
            <person name="Floudas D."/>
            <person name="Bentzer J."/>
            <person name="Ahren D."/>
            <person name="Johansson T."/>
            <person name="Persson P."/>
            <person name="Tunlid A."/>
        </authorList>
    </citation>
    <scope>NUCLEOTIDE SEQUENCE [LARGE SCALE GENOMIC DNA]</scope>
    <source>
        <strain evidence="1 2">CBS 101986</strain>
    </source>
</reference>
<proteinExistence type="predicted"/>